<evidence type="ECO:0000313" key="4">
    <source>
        <dbReference type="Proteomes" id="UP000735302"/>
    </source>
</evidence>
<keyword evidence="4" id="KW-1185">Reference proteome</keyword>
<dbReference type="Proteomes" id="UP000735302">
    <property type="component" value="Unassembled WGS sequence"/>
</dbReference>
<evidence type="ECO:0000256" key="1">
    <source>
        <dbReference type="ARBA" id="ARBA00022737"/>
    </source>
</evidence>
<dbReference type="PANTHER" id="PTHR44826">
    <property type="entry name" value="SPORE COAT PROTEIN SP85"/>
    <property type="match status" value="1"/>
</dbReference>
<dbReference type="AlphaFoldDB" id="A0AAV3Y0R8"/>
<sequence length="217" mass="23963">MLQCTVLTGPQWQRLGVSIKESSPVSTREDAGIVPSCSKREAHLVSHPVVHPSTYPPFKRQPILSSTRPPVQPSTRPHVHQFTCQLVLSFTGPSIHPSTLHTSARPLIHTSTRSTVHPSTRASVYMPARPLIHWSIHPPIHSSHVSPSSHPLVHLYSHPPVHISADETYICSPIRISTLPSLSFLNDRSLQSSPQTRDRLVLVVSLKAMRPPIPPNA</sequence>
<dbReference type="InterPro" id="IPR051860">
    <property type="entry name" value="Plasmodium_CSP_Invasion"/>
</dbReference>
<organism evidence="3 4">
    <name type="scientific">Plakobranchus ocellatus</name>
    <dbReference type="NCBI Taxonomy" id="259542"/>
    <lineage>
        <taxon>Eukaryota</taxon>
        <taxon>Metazoa</taxon>
        <taxon>Spiralia</taxon>
        <taxon>Lophotrochozoa</taxon>
        <taxon>Mollusca</taxon>
        <taxon>Gastropoda</taxon>
        <taxon>Heterobranchia</taxon>
        <taxon>Euthyneura</taxon>
        <taxon>Panpulmonata</taxon>
        <taxon>Sacoglossa</taxon>
        <taxon>Placobranchoidea</taxon>
        <taxon>Plakobranchidae</taxon>
        <taxon>Plakobranchus</taxon>
    </lineage>
</organism>
<feature type="region of interest" description="Disordered" evidence="2">
    <location>
        <begin position="56"/>
        <end position="76"/>
    </location>
</feature>
<dbReference type="PANTHER" id="PTHR44826:SF3">
    <property type="entry name" value="SPORE COAT PROTEIN SP85"/>
    <property type="match status" value="1"/>
</dbReference>
<feature type="compositionally biased region" description="Polar residues" evidence="2">
    <location>
        <begin position="63"/>
        <end position="75"/>
    </location>
</feature>
<reference evidence="3 4" key="1">
    <citation type="journal article" date="2021" name="Elife">
        <title>Chloroplast acquisition without the gene transfer in kleptoplastic sea slugs, Plakobranchus ocellatus.</title>
        <authorList>
            <person name="Maeda T."/>
            <person name="Takahashi S."/>
            <person name="Yoshida T."/>
            <person name="Shimamura S."/>
            <person name="Takaki Y."/>
            <person name="Nagai Y."/>
            <person name="Toyoda A."/>
            <person name="Suzuki Y."/>
            <person name="Arimoto A."/>
            <person name="Ishii H."/>
            <person name="Satoh N."/>
            <person name="Nishiyama T."/>
            <person name="Hasebe M."/>
            <person name="Maruyama T."/>
            <person name="Minagawa J."/>
            <person name="Obokata J."/>
            <person name="Shigenobu S."/>
        </authorList>
    </citation>
    <scope>NUCLEOTIDE SEQUENCE [LARGE SCALE GENOMIC DNA]</scope>
</reference>
<proteinExistence type="predicted"/>
<dbReference type="EMBL" id="BLXT01000370">
    <property type="protein sequence ID" value="GFN76299.1"/>
    <property type="molecule type" value="Genomic_DNA"/>
</dbReference>
<evidence type="ECO:0000313" key="3">
    <source>
        <dbReference type="EMBL" id="GFN76299.1"/>
    </source>
</evidence>
<protein>
    <submittedName>
        <fullName evidence="3">Uncharacterized protein</fullName>
    </submittedName>
</protein>
<evidence type="ECO:0000256" key="2">
    <source>
        <dbReference type="SAM" id="MobiDB-lite"/>
    </source>
</evidence>
<keyword evidence="1" id="KW-0677">Repeat</keyword>
<accession>A0AAV3Y0R8</accession>
<comment type="caution">
    <text evidence="3">The sequence shown here is derived from an EMBL/GenBank/DDBJ whole genome shotgun (WGS) entry which is preliminary data.</text>
</comment>
<name>A0AAV3Y0R8_9GAST</name>
<gene>
    <name evidence="3" type="ORF">PoB_000280500</name>
</gene>